<dbReference type="Proteomes" id="UP000004995">
    <property type="component" value="Unassembled WGS sequence"/>
</dbReference>
<name>K3Z183_SETIT</name>
<reference evidence="2" key="1">
    <citation type="journal article" date="2012" name="Nat. Biotechnol.">
        <title>Reference genome sequence of the model plant Setaria.</title>
        <authorList>
            <person name="Bennetzen J.L."/>
            <person name="Schmutz J."/>
            <person name="Wang H."/>
            <person name="Percifield R."/>
            <person name="Hawkins J."/>
            <person name="Pontaroli A.C."/>
            <person name="Estep M."/>
            <person name="Feng L."/>
            <person name="Vaughn J.N."/>
            <person name="Grimwood J."/>
            <person name="Jenkins J."/>
            <person name="Barry K."/>
            <person name="Lindquist E."/>
            <person name="Hellsten U."/>
            <person name="Deshpande S."/>
            <person name="Wang X."/>
            <person name="Wu X."/>
            <person name="Mitros T."/>
            <person name="Triplett J."/>
            <person name="Yang X."/>
            <person name="Ye C.Y."/>
            <person name="Mauro-Herrera M."/>
            <person name="Wang L."/>
            <person name="Li P."/>
            <person name="Sharma M."/>
            <person name="Sharma R."/>
            <person name="Ronald P.C."/>
            <person name="Panaud O."/>
            <person name="Kellogg E.A."/>
            <person name="Brutnell T.P."/>
            <person name="Doust A.N."/>
            <person name="Tuskan G.A."/>
            <person name="Rokhsar D."/>
            <person name="Devos K.M."/>
        </authorList>
    </citation>
    <scope>NUCLEOTIDE SEQUENCE [LARGE SCALE GENOMIC DNA]</scope>
    <source>
        <strain evidence="2">cv. Yugu1</strain>
    </source>
</reference>
<dbReference type="HOGENOM" id="CLU_3109971_0_0_1"/>
<proteinExistence type="predicted"/>
<evidence type="ECO:0000313" key="2">
    <source>
        <dbReference type="Proteomes" id="UP000004995"/>
    </source>
</evidence>
<reference evidence="1" key="2">
    <citation type="submission" date="2018-08" db="UniProtKB">
        <authorList>
            <consortium name="EnsemblPlants"/>
        </authorList>
    </citation>
    <scope>IDENTIFICATION</scope>
    <source>
        <strain evidence="1">Yugu1</strain>
    </source>
</reference>
<evidence type="ECO:0000313" key="1">
    <source>
        <dbReference type="EnsemblPlants" id="KQL29665"/>
    </source>
</evidence>
<dbReference type="AlphaFoldDB" id="K3Z183"/>
<dbReference type="EnsemblPlants" id="KQL29665">
    <property type="protein sequence ID" value="KQL29665"/>
    <property type="gene ID" value="SETIT_020301mg"/>
</dbReference>
<dbReference type="Gramene" id="KQL29665">
    <property type="protein sequence ID" value="KQL29665"/>
    <property type="gene ID" value="SETIT_020301mg"/>
</dbReference>
<accession>K3Z183</accession>
<organism evidence="1 2">
    <name type="scientific">Setaria italica</name>
    <name type="common">Foxtail millet</name>
    <name type="synonym">Panicum italicum</name>
    <dbReference type="NCBI Taxonomy" id="4555"/>
    <lineage>
        <taxon>Eukaryota</taxon>
        <taxon>Viridiplantae</taxon>
        <taxon>Streptophyta</taxon>
        <taxon>Embryophyta</taxon>
        <taxon>Tracheophyta</taxon>
        <taxon>Spermatophyta</taxon>
        <taxon>Magnoliopsida</taxon>
        <taxon>Liliopsida</taxon>
        <taxon>Poales</taxon>
        <taxon>Poaceae</taxon>
        <taxon>PACMAD clade</taxon>
        <taxon>Panicoideae</taxon>
        <taxon>Panicodae</taxon>
        <taxon>Paniceae</taxon>
        <taxon>Cenchrinae</taxon>
        <taxon>Setaria</taxon>
    </lineage>
</organism>
<dbReference type="InParanoid" id="K3Z183"/>
<keyword evidence="2" id="KW-1185">Reference proteome</keyword>
<protein>
    <submittedName>
        <fullName evidence="1">Uncharacterized protein</fullName>
    </submittedName>
</protein>
<sequence>MCSVMILFHDALCIEQKDNRIGQLGVPLSDGTLTEKDGFPSDLWMLLLLTD</sequence>
<dbReference type="EMBL" id="AGNK02000317">
    <property type="status" value="NOT_ANNOTATED_CDS"/>
    <property type="molecule type" value="Genomic_DNA"/>
</dbReference>